<name>A0A7J7J861_BUGNE</name>
<sequence>MSKLTRKGFKHTPWKSTHLLATVTLILLDSVNIKGQTKEKSLISGKKGASVSDSKRLTIHISSDSYDIVVPSVALLSDDHLSSKAADFLKFTLHESILFAYYNLYATNLIHFMRHYIETLLTHNSVEYM</sequence>
<keyword evidence="2" id="KW-1185">Reference proteome</keyword>
<proteinExistence type="predicted"/>
<accession>A0A7J7J861</accession>
<protein>
    <submittedName>
        <fullName evidence="1">Uncharacterized protein</fullName>
    </submittedName>
</protein>
<dbReference type="AlphaFoldDB" id="A0A7J7J861"/>
<evidence type="ECO:0000313" key="1">
    <source>
        <dbReference type="EMBL" id="KAF6021944.1"/>
    </source>
</evidence>
<comment type="caution">
    <text evidence="1">The sequence shown here is derived from an EMBL/GenBank/DDBJ whole genome shotgun (WGS) entry which is preliminary data.</text>
</comment>
<evidence type="ECO:0000313" key="2">
    <source>
        <dbReference type="Proteomes" id="UP000593567"/>
    </source>
</evidence>
<reference evidence="1" key="1">
    <citation type="submission" date="2020-06" db="EMBL/GenBank/DDBJ databases">
        <title>Draft genome of Bugula neritina, a colonial animal packing powerful symbionts and potential medicines.</title>
        <authorList>
            <person name="Rayko M."/>
        </authorList>
    </citation>
    <scope>NUCLEOTIDE SEQUENCE [LARGE SCALE GENOMIC DNA]</scope>
    <source>
        <strain evidence="1">Kwan_BN1</strain>
    </source>
</reference>
<organism evidence="1 2">
    <name type="scientific">Bugula neritina</name>
    <name type="common">Brown bryozoan</name>
    <name type="synonym">Sertularia neritina</name>
    <dbReference type="NCBI Taxonomy" id="10212"/>
    <lineage>
        <taxon>Eukaryota</taxon>
        <taxon>Metazoa</taxon>
        <taxon>Spiralia</taxon>
        <taxon>Lophotrochozoa</taxon>
        <taxon>Bryozoa</taxon>
        <taxon>Gymnolaemata</taxon>
        <taxon>Cheilostomatida</taxon>
        <taxon>Flustrina</taxon>
        <taxon>Buguloidea</taxon>
        <taxon>Bugulidae</taxon>
        <taxon>Bugula</taxon>
    </lineage>
</organism>
<dbReference type="EMBL" id="VXIV02002933">
    <property type="protein sequence ID" value="KAF6021944.1"/>
    <property type="molecule type" value="Genomic_DNA"/>
</dbReference>
<dbReference type="Proteomes" id="UP000593567">
    <property type="component" value="Unassembled WGS sequence"/>
</dbReference>
<gene>
    <name evidence="1" type="ORF">EB796_019757</name>
</gene>